<dbReference type="GO" id="GO:0044183">
    <property type="term" value="F:protein folding chaperone"/>
    <property type="evidence" value="ECO:0007669"/>
    <property type="project" value="InterPro"/>
</dbReference>
<evidence type="ECO:0000256" key="1">
    <source>
        <dbReference type="ARBA" id="ARBA00006975"/>
    </source>
</evidence>
<dbReference type="EMBL" id="LCKF01000032">
    <property type="protein sequence ID" value="KKT90626.1"/>
    <property type="molecule type" value="Genomic_DNA"/>
</dbReference>
<accession>A0A0G1L3W7</accession>
<evidence type="ECO:0000256" key="2">
    <source>
        <dbReference type="ARBA" id="ARBA00023186"/>
    </source>
</evidence>
<dbReference type="HAMAP" id="MF_00580">
    <property type="entry name" value="CH10"/>
    <property type="match status" value="1"/>
</dbReference>
<dbReference type="SUPFAM" id="SSF50129">
    <property type="entry name" value="GroES-like"/>
    <property type="match status" value="1"/>
</dbReference>
<dbReference type="PATRIC" id="fig|1618662.3.peg.578"/>
<name>A0A0G1L3W7_9BACT</name>
<dbReference type="SMART" id="SM00883">
    <property type="entry name" value="Cpn10"/>
    <property type="match status" value="1"/>
</dbReference>
<dbReference type="CDD" id="cd00320">
    <property type="entry name" value="cpn10"/>
    <property type="match status" value="1"/>
</dbReference>
<comment type="similarity">
    <text evidence="1 3 4">Belongs to the GroES chaperonin family.</text>
</comment>
<comment type="subunit">
    <text evidence="3">Heptamer of 7 subunits arranged in a ring. Interacts with the chaperonin GroEL.</text>
</comment>
<comment type="function">
    <text evidence="3 4">Together with the chaperonin GroEL, plays an essential role in assisting protein folding. The GroEL-GroES system forms a nano-cage that allows encapsulation of the non-native substrate proteins and provides a physical environment optimized to promote and accelerate protein folding. GroES binds to the apical surface of the GroEL ring, thereby capping the opening of the GroEL channel.</text>
</comment>
<evidence type="ECO:0000313" key="6">
    <source>
        <dbReference type="EMBL" id="KKT90626.1"/>
    </source>
</evidence>
<dbReference type="InterPro" id="IPR020818">
    <property type="entry name" value="Chaperonin_GroES"/>
</dbReference>
<evidence type="ECO:0000256" key="4">
    <source>
        <dbReference type="RuleBase" id="RU000535"/>
    </source>
</evidence>
<reference evidence="6 7" key="1">
    <citation type="journal article" date="2015" name="Nature">
        <title>rRNA introns, odd ribosomes, and small enigmatic genomes across a large radiation of phyla.</title>
        <authorList>
            <person name="Brown C.T."/>
            <person name="Hug L.A."/>
            <person name="Thomas B.C."/>
            <person name="Sharon I."/>
            <person name="Castelle C.J."/>
            <person name="Singh A."/>
            <person name="Wilkins M.J."/>
            <person name="Williams K.H."/>
            <person name="Banfield J.F."/>
        </authorList>
    </citation>
    <scope>NUCLEOTIDE SEQUENCE [LARGE SCALE GENOMIC DNA]</scope>
</reference>
<keyword evidence="2 3" id="KW-0143">Chaperone</keyword>
<dbReference type="PANTHER" id="PTHR10772:SF63">
    <property type="entry name" value="20 KDA CHAPERONIN, CHLOROPLASTIC"/>
    <property type="match status" value="1"/>
</dbReference>
<keyword evidence="3" id="KW-0963">Cytoplasm</keyword>
<dbReference type="GO" id="GO:0051082">
    <property type="term" value="F:unfolded protein binding"/>
    <property type="evidence" value="ECO:0007669"/>
    <property type="project" value="TreeGrafter"/>
</dbReference>
<dbReference type="FunFam" id="2.30.33.40:FF:000001">
    <property type="entry name" value="10 kDa chaperonin"/>
    <property type="match status" value="1"/>
</dbReference>
<gene>
    <name evidence="3" type="primary">groES</name>
    <name evidence="3" type="synonym">groS</name>
    <name evidence="6" type="ORF">UW92_C0032G0004</name>
</gene>
<evidence type="ECO:0000313" key="7">
    <source>
        <dbReference type="Proteomes" id="UP000033966"/>
    </source>
</evidence>
<dbReference type="GO" id="GO:0005524">
    <property type="term" value="F:ATP binding"/>
    <property type="evidence" value="ECO:0007669"/>
    <property type="project" value="InterPro"/>
</dbReference>
<dbReference type="Pfam" id="PF00166">
    <property type="entry name" value="Cpn10"/>
    <property type="match status" value="1"/>
</dbReference>
<evidence type="ECO:0000256" key="3">
    <source>
        <dbReference type="HAMAP-Rule" id="MF_00580"/>
    </source>
</evidence>
<dbReference type="GO" id="GO:0051087">
    <property type="term" value="F:protein-folding chaperone binding"/>
    <property type="evidence" value="ECO:0007669"/>
    <property type="project" value="TreeGrafter"/>
</dbReference>
<proteinExistence type="inferred from homology"/>
<dbReference type="Gene3D" id="2.30.33.40">
    <property type="entry name" value="GroES chaperonin"/>
    <property type="match status" value="1"/>
</dbReference>
<sequence length="99" mass="11177">MNIQPLSNNVLVELLKEDQKTTKSGIVLPDNVEKKEQTKGMVVSVGQGKVNDKGERTPMSVKVGDKVLFSKPWSDDKKIEEEDKKYYIISEEDILAIIQ</sequence>
<dbReference type="PANTHER" id="PTHR10772">
    <property type="entry name" value="10 KDA HEAT SHOCK PROTEIN"/>
    <property type="match status" value="1"/>
</dbReference>
<dbReference type="InterPro" id="IPR011032">
    <property type="entry name" value="GroES-like_sf"/>
</dbReference>
<organism evidence="6 7">
    <name type="scientific">Candidatus Jorgensenbacteria bacterium GW2011_GWA2_45_13</name>
    <dbReference type="NCBI Taxonomy" id="1618662"/>
    <lineage>
        <taxon>Bacteria</taxon>
        <taxon>Candidatus Joergenseniibacteriota</taxon>
    </lineage>
</organism>
<feature type="region of interest" description="Disordered" evidence="5">
    <location>
        <begin position="38"/>
        <end position="57"/>
    </location>
</feature>
<evidence type="ECO:0000256" key="5">
    <source>
        <dbReference type="SAM" id="MobiDB-lite"/>
    </source>
</evidence>
<dbReference type="Proteomes" id="UP000033966">
    <property type="component" value="Unassembled WGS sequence"/>
</dbReference>
<comment type="caution">
    <text evidence="6">The sequence shown here is derived from an EMBL/GenBank/DDBJ whole genome shotgun (WGS) entry which is preliminary data.</text>
</comment>
<dbReference type="InterPro" id="IPR037124">
    <property type="entry name" value="Chaperonin_GroES_sf"/>
</dbReference>
<dbReference type="GO" id="GO:0046872">
    <property type="term" value="F:metal ion binding"/>
    <property type="evidence" value="ECO:0007669"/>
    <property type="project" value="TreeGrafter"/>
</dbReference>
<comment type="subcellular location">
    <subcellularLocation>
        <location evidence="3">Cytoplasm</location>
    </subcellularLocation>
</comment>
<protein>
    <recommendedName>
        <fullName evidence="3">Co-chaperonin GroES</fullName>
    </recommendedName>
    <alternativeName>
        <fullName evidence="3">10 kDa chaperonin</fullName>
    </alternativeName>
    <alternativeName>
        <fullName evidence="3">Chaperonin-10</fullName>
        <shortName evidence="3">Cpn10</shortName>
    </alternativeName>
</protein>
<dbReference type="GO" id="GO:0005737">
    <property type="term" value="C:cytoplasm"/>
    <property type="evidence" value="ECO:0007669"/>
    <property type="project" value="UniProtKB-SubCell"/>
</dbReference>
<dbReference type="AlphaFoldDB" id="A0A0G1L3W7"/>
<dbReference type="PRINTS" id="PR00297">
    <property type="entry name" value="CHAPERONIN10"/>
</dbReference>